<evidence type="ECO:0000313" key="1">
    <source>
        <dbReference type="EMBL" id="MBO0939129.1"/>
    </source>
</evidence>
<protein>
    <submittedName>
        <fullName evidence="1">Uncharacterized protein</fullName>
    </submittedName>
</protein>
<dbReference type="AlphaFoldDB" id="A0A939K557"/>
<dbReference type="EMBL" id="JAFMYV010000012">
    <property type="protein sequence ID" value="MBO0939129.1"/>
    <property type="molecule type" value="Genomic_DNA"/>
</dbReference>
<name>A0A939K557_9BACT</name>
<dbReference type="RefSeq" id="WP_207366662.1">
    <property type="nucleotide sequence ID" value="NZ_JAFMYV010000012.1"/>
</dbReference>
<reference evidence="1" key="1">
    <citation type="submission" date="2021-03" db="EMBL/GenBank/DDBJ databases">
        <title>Fibrella sp. HMF5335 genome sequencing and assembly.</title>
        <authorList>
            <person name="Kang H."/>
            <person name="Kim H."/>
            <person name="Bae S."/>
            <person name="Joh K."/>
        </authorList>
    </citation>
    <scope>NUCLEOTIDE SEQUENCE</scope>
    <source>
        <strain evidence="1">HMF5335</strain>
    </source>
</reference>
<comment type="caution">
    <text evidence="1">The sequence shown here is derived from an EMBL/GenBank/DDBJ whole genome shotgun (WGS) entry which is preliminary data.</text>
</comment>
<organism evidence="1 2">
    <name type="scientific">Fibrella rubiginis</name>
    <dbReference type="NCBI Taxonomy" id="2817060"/>
    <lineage>
        <taxon>Bacteria</taxon>
        <taxon>Pseudomonadati</taxon>
        <taxon>Bacteroidota</taxon>
        <taxon>Cytophagia</taxon>
        <taxon>Cytophagales</taxon>
        <taxon>Spirosomataceae</taxon>
        <taxon>Fibrella</taxon>
    </lineage>
</organism>
<sequence>MDDPFSMSAVQARLGLLRQLGTYAERLSTLSGNKAPEQFQTNTASLANSLKALQGTFVSLSAINGTNDAARYVGPLGTIVGIVGKLALDQKRDEALRKAIIDGEQPVNQLLDFLKEDLDKYVATTRLAGMAQQLSTASLFYNGEKNSLTREQRQLRLAEIAQLAEAYKLLQTASPSSVVRQMKITHQTLVQATKENSPLSAGLVLGTIDEYESSVAGLLDAIQQLHAINQTKQ</sequence>
<accession>A0A939K557</accession>
<dbReference type="Proteomes" id="UP000664034">
    <property type="component" value="Unassembled WGS sequence"/>
</dbReference>
<keyword evidence="2" id="KW-1185">Reference proteome</keyword>
<evidence type="ECO:0000313" key="2">
    <source>
        <dbReference type="Proteomes" id="UP000664034"/>
    </source>
</evidence>
<proteinExistence type="predicted"/>
<gene>
    <name evidence="1" type="ORF">J2I47_21420</name>
</gene>